<feature type="compositionally biased region" description="Basic residues" evidence="1">
    <location>
        <begin position="367"/>
        <end position="377"/>
    </location>
</feature>
<feature type="compositionally biased region" description="Basic and acidic residues" evidence="1">
    <location>
        <begin position="110"/>
        <end position="124"/>
    </location>
</feature>
<accession>A0A6J4NE67</accession>
<dbReference type="GO" id="GO:0003985">
    <property type="term" value="F:acetyl-CoA C-acetyltransferase activity"/>
    <property type="evidence" value="ECO:0007669"/>
    <property type="project" value="UniProtKB-EC"/>
</dbReference>
<feature type="compositionally biased region" description="Basic residues" evidence="1">
    <location>
        <begin position="48"/>
        <end position="71"/>
    </location>
</feature>
<dbReference type="EC" id="2.3.1.9" evidence="2"/>
<keyword evidence="2" id="KW-0808">Transferase</keyword>
<feature type="compositionally biased region" description="Low complexity" evidence="1">
    <location>
        <begin position="14"/>
        <end position="25"/>
    </location>
</feature>
<feature type="non-terminal residue" evidence="2">
    <location>
        <position position="1"/>
    </location>
</feature>
<name>A0A6J4NE67_9ACTN</name>
<dbReference type="EMBL" id="CADCUP010000082">
    <property type="protein sequence ID" value="CAA9384953.1"/>
    <property type="molecule type" value="Genomic_DNA"/>
</dbReference>
<feature type="region of interest" description="Disordered" evidence="1">
    <location>
        <begin position="1"/>
        <end position="403"/>
    </location>
</feature>
<feature type="compositionally biased region" description="Basic and acidic residues" evidence="1">
    <location>
        <begin position="197"/>
        <end position="211"/>
    </location>
</feature>
<gene>
    <name evidence="2" type="ORF">AVDCRST_MAG06-1204</name>
</gene>
<reference evidence="2" key="1">
    <citation type="submission" date="2020-02" db="EMBL/GenBank/DDBJ databases">
        <authorList>
            <person name="Meier V. D."/>
        </authorList>
    </citation>
    <scope>NUCLEOTIDE SEQUENCE</scope>
    <source>
        <strain evidence="2">AVDCRST_MAG06</strain>
    </source>
</reference>
<dbReference type="EC" id="2.3.1.16" evidence="2"/>
<feature type="compositionally biased region" description="Basic residues" evidence="1">
    <location>
        <begin position="388"/>
        <end position="403"/>
    </location>
</feature>
<dbReference type="AlphaFoldDB" id="A0A6J4NE67"/>
<sequence>GRSIRVRPHPYAARQGQGRGLPPRGQADRPDRRGARGGAAPQPDARPPPRRRRRARRRHPHRRAGRRHRQDRRPGGRLPRDRRGRAAQPLLRLWPGGGQPGRATGPQRLRGPDPRRRRRVDEPGAHGLRRRRLGHGPRHRADHRLRAAGHRRRPDRHPRRLGPRRGRRLRRRVPPPRGQGVGQRLLRPLRGAGHRHQWPDRARPRRADPPRHLAGGAGPPHAELRLDGPRRRLRRRRPGEVPLGRADRPRPPRRQLLRHRGRRRDHGHRQRAGRRRARAHAARPHRGDRRVRRRPHDHAHRPRPRRPQGAGQGRPRGVRHRPVGDERGVRRRGDALHPGHGHQPRDHQRQRRCHRDGPPAGSYRSHDPRHARRRARAPRPEAGPGHPLCRRGHGRRHHRRARL</sequence>
<protein>
    <submittedName>
        <fullName evidence="2">3-ketoacyl-CoA thiolase @ Acetyl-CoA acetyltransferase</fullName>
        <ecNumber evidence="2">2.3.1.16</ecNumber>
        <ecNumber evidence="2">2.3.1.9</ecNumber>
    </submittedName>
</protein>
<feature type="compositionally biased region" description="Basic residues" evidence="1">
    <location>
        <begin position="127"/>
        <end position="174"/>
    </location>
</feature>
<feature type="compositionally biased region" description="Basic and acidic residues" evidence="1">
    <location>
        <begin position="322"/>
        <end position="347"/>
    </location>
</feature>
<feature type="compositionally biased region" description="Basic residues" evidence="1">
    <location>
        <begin position="251"/>
        <end position="306"/>
    </location>
</feature>
<organism evidence="2">
    <name type="scientific">uncultured Nocardioides sp</name>
    <dbReference type="NCBI Taxonomy" id="198441"/>
    <lineage>
        <taxon>Bacteria</taxon>
        <taxon>Bacillati</taxon>
        <taxon>Actinomycetota</taxon>
        <taxon>Actinomycetes</taxon>
        <taxon>Propionibacteriales</taxon>
        <taxon>Nocardioidaceae</taxon>
        <taxon>Nocardioides</taxon>
        <taxon>environmental samples</taxon>
    </lineage>
</organism>
<feature type="compositionally biased region" description="Basic and acidic residues" evidence="1">
    <location>
        <begin position="72"/>
        <end position="81"/>
    </location>
</feature>
<feature type="non-terminal residue" evidence="2">
    <location>
        <position position="403"/>
    </location>
</feature>
<keyword evidence="2" id="KW-0012">Acyltransferase</keyword>
<proteinExistence type="predicted"/>
<evidence type="ECO:0000256" key="1">
    <source>
        <dbReference type="SAM" id="MobiDB-lite"/>
    </source>
</evidence>
<evidence type="ECO:0000313" key="2">
    <source>
        <dbReference type="EMBL" id="CAA9384953.1"/>
    </source>
</evidence>